<dbReference type="EMBL" id="BLXT01000514">
    <property type="protein sequence ID" value="GFN77976.1"/>
    <property type="molecule type" value="Genomic_DNA"/>
</dbReference>
<protein>
    <submittedName>
        <fullName evidence="1">Uncharacterized protein</fullName>
    </submittedName>
</protein>
<evidence type="ECO:0000313" key="1">
    <source>
        <dbReference type="EMBL" id="GFN77976.1"/>
    </source>
</evidence>
<proteinExistence type="predicted"/>
<organism evidence="1 2">
    <name type="scientific">Plakobranchus ocellatus</name>
    <dbReference type="NCBI Taxonomy" id="259542"/>
    <lineage>
        <taxon>Eukaryota</taxon>
        <taxon>Metazoa</taxon>
        <taxon>Spiralia</taxon>
        <taxon>Lophotrochozoa</taxon>
        <taxon>Mollusca</taxon>
        <taxon>Gastropoda</taxon>
        <taxon>Heterobranchia</taxon>
        <taxon>Euthyneura</taxon>
        <taxon>Panpulmonata</taxon>
        <taxon>Sacoglossa</taxon>
        <taxon>Placobranchoidea</taxon>
        <taxon>Plakobranchidae</taxon>
        <taxon>Plakobranchus</taxon>
    </lineage>
</organism>
<accession>A0AAV3Y792</accession>
<evidence type="ECO:0000313" key="2">
    <source>
        <dbReference type="Proteomes" id="UP000735302"/>
    </source>
</evidence>
<dbReference type="Proteomes" id="UP000735302">
    <property type="component" value="Unassembled WGS sequence"/>
</dbReference>
<gene>
    <name evidence="1" type="ORF">PoB_000448200</name>
</gene>
<dbReference type="AlphaFoldDB" id="A0AAV3Y792"/>
<reference evidence="1 2" key="1">
    <citation type="journal article" date="2021" name="Elife">
        <title>Chloroplast acquisition without the gene transfer in kleptoplastic sea slugs, Plakobranchus ocellatus.</title>
        <authorList>
            <person name="Maeda T."/>
            <person name="Takahashi S."/>
            <person name="Yoshida T."/>
            <person name="Shimamura S."/>
            <person name="Takaki Y."/>
            <person name="Nagai Y."/>
            <person name="Toyoda A."/>
            <person name="Suzuki Y."/>
            <person name="Arimoto A."/>
            <person name="Ishii H."/>
            <person name="Satoh N."/>
            <person name="Nishiyama T."/>
            <person name="Hasebe M."/>
            <person name="Maruyama T."/>
            <person name="Minagawa J."/>
            <person name="Obokata J."/>
            <person name="Shigenobu S."/>
        </authorList>
    </citation>
    <scope>NUCLEOTIDE SEQUENCE [LARGE SCALE GENOMIC DNA]</scope>
</reference>
<keyword evidence="2" id="KW-1185">Reference proteome</keyword>
<name>A0AAV3Y792_9GAST</name>
<comment type="caution">
    <text evidence="1">The sequence shown here is derived from an EMBL/GenBank/DDBJ whole genome shotgun (WGS) entry which is preliminary data.</text>
</comment>
<sequence>MENHSEKQHFDCLRELCRTCGGRALTHKQKQQKRKPYKCFDHKNDILLSFGVCIASDDMGIHPSNFCHSCFDKTRHIKRHSYAGTIQNARQLVKNSAHLWVPYDRNIRAEDCRVCERYQTTSLDNRNVAKPTTTFQTSAPSVTETLELRTVVCVRDTKPHH</sequence>